<keyword evidence="4 6" id="KW-1133">Transmembrane helix</keyword>
<sequence length="145" mass="15005">MTQAQLGVLIGGIVPALLFGISGICQKWSNQHGISTGAYLVSIGIGVLCVGVVLCMYNSEQQFSTASVAPAIALGAFWGLGILLVAIAISKYGARLSVLAPLYNMNTLVAVVGALFIFSEWKDADLVKLGFGTIMIILGGVLVSS</sequence>
<comment type="caution">
    <text evidence="7">The sequence shown here is derived from an EMBL/GenBank/DDBJ whole genome shotgun (WGS) entry which is preliminary data.</text>
</comment>
<dbReference type="GO" id="GO:0016020">
    <property type="term" value="C:membrane"/>
    <property type="evidence" value="ECO:0007669"/>
    <property type="project" value="UniProtKB-SubCell"/>
</dbReference>
<feature type="transmembrane region" description="Helical" evidence="6">
    <location>
        <begin position="102"/>
        <end position="121"/>
    </location>
</feature>
<feature type="transmembrane region" description="Helical" evidence="6">
    <location>
        <begin position="127"/>
        <end position="144"/>
    </location>
</feature>
<dbReference type="EMBL" id="MQWA01000001">
    <property type="protein sequence ID" value="PQJ29619.1"/>
    <property type="molecule type" value="Genomic_DNA"/>
</dbReference>
<reference evidence="7 8" key="1">
    <citation type="submission" date="2016-12" db="EMBL/GenBank/DDBJ databases">
        <title>Study of bacterial adaptation to deep sea.</title>
        <authorList>
            <person name="Song J."/>
            <person name="Yoshizawa S."/>
            <person name="Kogure K."/>
        </authorList>
    </citation>
    <scope>NUCLEOTIDE SEQUENCE [LARGE SCALE GENOMIC DNA]</scope>
    <source>
        <strain evidence="7 8">SAORIC-165</strain>
    </source>
</reference>
<dbReference type="AlphaFoldDB" id="A0A2S7U3M3"/>
<feature type="transmembrane region" description="Helical" evidence="6">
    <location>
        <begin position="37"/>
        <end position="59"/>
    </location>
</feature>
<dbReference type="OrthoDB" id="8445880at2"/>
<dbReference type="InterPro" id="IPR010651">
    <property type="entry name" value="Sugar_transport"/>
</dbReference>
<evidence type="ECO:0000313" key="8">
    <source>
        <dbReference type="Proteomes" id="UP000239907"/>
    </source>
</evidence>
<gene>
    <name evidence="7" type="ORF">BSZ32_14715</name>
</gene>
<dbReference type="Pfam" id="PF06800">
    <property type="entry name" value="Sugar_transport"/>
    <property type="match status" value="1"/>
</dbReference>
<evidence type="ECO:0000256" key="2">
    <source>
        <dbReference type="ARBA" id="ARBA00006117"/>
    </source>
</evidence>
<evidence type="ECO:0008006" key="9">
    <source>
        <dbReference type="Google" id="ProtNLM"/>
    </source>
</evidence>
<evidence type="ECO:0000256" key="4">
    <source>
        <dbReference type="ARBA" id="ARBA00022989"/>
    </source>
</evidence>
<keyword evidence="3 6" id="KW-0812">Transmembrane</keyword>
<comment type="similarity">
    <text evidence="2">Belongs to the GRP transporter (TC 2.A.7.5) family.</text>
</comment>
<keyword evidence="5 6" id="KW-0472">Membrane</keyword>
<evidence type="ECO:0000256" key="3">
    <source>
        <dbReference type="ARBA" id="ARBA00022692"/>
    </source>
</evidence>
<protein>
    <recommendedName>
        <fullName evidence="9">EamA domain-containing protein</fullName>
    </recommendedName>
</protein>
<accession>A0A2S7U3M3</accession>
<name>A0A2S7U3M3_9BACT</name>
<dbReference type="GO" id="GO:0015144">
    <property type="term" value="F:carbohydrate transmembrane transporter activity"/>
    <property type="evidence" value="ECO:0007669"/>
    <property type="project" value="InterPro"/>
</dbReference>
<proteinExistence type="inferred from homology"/>
<dbReference type="RefSeq" id="WP_105044126.1">
    <property type="nucleotide sequence ID" value="NZ_MQWA01000001.1"/>
</dbReference>
<feature type="transmembrane region" description="Helical" evidence="6">
    <location>
        <begin position="6"/>
        <end position="25"/>
    </location>
</feature>
<organism evidence="7 8">
    <name type="scientific">Rubritalea profundi</name>
    <dbReference type="NCBI Taxonomy" id="1658618"/>
    <lineage>
        <taxon>Bacteria</taxon>
        <taxon>Pseudomonadati</taxon>
        <taxon>Verrucomicrobiota</taxon>
        <taxon>Verrucomicrobiia</taxon>
        <taxon>Verrucomicrobiales</taxon>
        <taxon>Rubritaleaceae</taxon>
        <taxon>Rubritalea</taxon>
    </lineage>
</organism>
<evidence type="ECO:0000256" key="6">
    <source>
        <dbReference type="SAM" id="Phobius"/>
    </source>
</evidence>
<dbReference type="Proteomes" id="UP000239907">
    <property type="component" value="Unassembled WGS sequence"/>
</dbReference>
<comment type="subcellular location">
    <subcellularLocation>
        <location evidence="1">Membrane</location>
        <topology evidence="1">Multi-pass membrane protein</topology>
    </subcellularLocation>
</comment>
<keyword evidence="8" id="KW-1185">Reference proteome</keyword>
<feature type="transmembrane region" description="Helical" evidence="6">
    <location>
        <begin position="71"/>
        <end position="90"/>
    </location>
</feature>
<evidence type="ECO:0000313" key="7">
    <source>
        <dbReference type="EMBL" id="PQJ29619.1"/>
    </source>
</evidence>
<evidence type="ECO:0000256" key="1">
    <source>
        <dbReference type="ARBA" id="ARBA00004141"/>
    </source>
</evidence>
<evidence type="ECO:0000256" key="5">
    <source>
        <dbReference type="ARBA" id="ARBA00023136"/>
    </source>
</evidence>